<comment type="caution">
    <text evidence="4">The sequence shown here is derived from an EMBL/GenBank/DDBJ whole genome shotgun (WGS) entry which is preliminary data.</text>
</comment>
<dbReference type="InterPro" id="IPR029014">
    <property type="entry name" value="NiFe-Hase_large"/>
</dbReference>
<keyword evidence="2" id="KW-0408">Iron</keyword>
<comment type="cofactor">
    <cofactor evidence="2">
        <name>Ni(2+)</name>
        <dbReference type="ChEBI" id="CHEBI:49786"/>
    </cofactor>
</comment>
<dbReference type="GO" id="GO:0048038">
    <property type="term" value="F:quinone binding"/>
    <property type="evidence" value="ECO:0007669"/>
    <property type="project" value="InterPro"/>
</dbReference>
<dbReference type="GO" id="GO:0016651">
    <property type="term" value="F:oxidoreductase activity, acting on NAD(P)H"/>
    <property type="evidence" value="ECO:0007669"/>
    <property type="project" value="InterPro"/>
</dbReference>
<keyword evidence="2" id="KW-0533">Nickel</keyword>
<dbReference type="PANTHER" id="PTHR43485:SF1">
    <property type="entry name" value="FORMATE HYDROGENLYASE SUBUNIT 5-RELATED"/>
    <property type="match status" value="1"/>
</dbReference>
<dbReference type="Proteomes" id="UP001273136">
    <property type="component" value="Unassembled WGS sequence"/>
</dbReference>
<feature type="binding site" evidence="2">
    <location>
        <position position="321"/>
    </location>
    <ligand>
        <name>Mg(2+)</name>
        <dbReference type="ChEBI" id="CHEBI:18420"/>
    </ligand>
</feature>
<comment type="cofactor">
    <cofactor evidence="2">
        <name>Fe cation</name>
        <dbReference type="ChEBI" id="CHEBI:24875"/>
    </cofactor>
</comment>
<dbReference type="Pfam" id="PF00346">
    <property type="entry name" value="Complex1_49kDa"/>
    <property type="match status" value="2"/>
</dbReference>
<accession>A0AAE4MC01</accession>
<proteinExistence type="predicted"/>
<dbReference type="EMBL" id="JAWDKA010000006">
    <property type="protein sequence ID" value="MDV0442120.1"/>
    <property type="molecule type" value="Genomic_DNA"/>
</dbReference>
<feature type="binding site" evidence="2">
    <location>
        <position position="47"/>
    </location>
    <ligand>
        <name>Mg(2+)</name>
        <dbReference type="ChEBI" id="CHEBI:18420"/>
    </ligand>
</feature>
<dbReference type="PROSITE" id="PS00507">
    <property type="entry name" value="NI_HGENASE_L_1"/>
    <property type="match status" value="1"/>
</dbReference>
<keyword evidence="2" id="KW-0479">Metal-binding</keyword>
<feature type="binding site" evidence="2">
    <location>
        <position position="354"/>
    </location>
    <ligand>
        <name>Ni(2+)</name>
        <dbReference type="ChEBI" id="CHEBI:49786"/>
    </ligand>
</feature>
<dbReference type="Gene3D" id="1.10.645.10">
    <property type="entry name" value="Cytochrome-c3 Hydrogenase, chain B"/>
    <property type="match status" value="1"/>
</dbReference>
<dbReference type="AlphaFoldDB" id="A0AAE4MC01"/>
<reference evidence="4" key="1">
    <citation type="submission" date="2023-06" db="EMBL/GenBank/DDBJ databases">
        <title>Genome sequence of Methancorpusculaceae sp. Ag1.</title>
        <authorList>
            <person name="Protasov E."/>
            <person name="Platt K."/>
            <person name="Poehlein A."/>
            <person name="Daniel R."/>
            <person name="Brune A."/>
        </authorList>
    </citation>
    <scope>NUCLEOTIDE SEQUENCE</scope>
    <source>
        <strain evidence="4">Ag1</strain>
    </source>
</reference>
<evidence type="ECO:0000313" key="4">
    <source>
        <dbReference type="EMBL" id="MDV0442120.1"/>
    </source>
</evidence>
<keyword evidence="1" id="KW-0560">Oxidoreductase</keyword>
<dbReference type="InterPro" id="IPR052197">
    <property type="entry name" value="ComplexI_49kDa-like"/>
</dbReference>
<name>A0AAE4MC01_9EURY</name>
<protein>
    <submittedName>
        <fullName evidence="4">Formate hydrogenlyase subunit 5</fullName>
    </submittedName>
</protein>
<dbReference type="RefSeq" id="WP_338094524.1">
    <property type="nucleotide sequence ID" value="NZ_JAWDKA010000006.1"/>
</dbReference>
<dbReference type="InterPro" id="IPR018194">
    <property type="entry name" value="Ni-dep_hyd_lsu_Ni_BS"/>
</dbReference>
<evidence type="ECO:0000259" key="3">
    <source>
        <dbReference type="Pfam" id="PF00346"/>
    </source>
</evidence>
<evidence type="ECO:0000313" key="5">
    <source>
        <dbReference type="Proteomes" id="UP001273136"/>
    </source>
</evidence>
<feature type="binding site" evidence="2">
    <location>
        <position position="69"/>
    </location>
    <ligand>
        <name>Ni(2+)</name>
        <dbReference type="ChEBI" id="CHEBI:49786"/>
    </ligand>
</feature>
<keyword evidence="2" id="KW-0460">Magnesium</keyword>
<feature type="binding site" evidence="2">
    <location>
        <position position="357"/>
    </location>
    <ligand>
        <name>Fe cation</name>
        <dbReference type="ChEBI" id="CHEBI:24875"/>
    </ligand>
</feature>
<dbReference type="InterPro" id="IPR001135">
    <property type="entry name" value="NADH_Q_OxRdtase_suD"/>
</dbReference>
<evidence type="ECO:0000256" key="1">
    <source>
        <dbReference type="ARBA" id="ARBA00023002"/>
    </source>
</evidence>
<dbReference type="Pfam" id="PF00374">
    <property type="entry name" value="NiFeSe_Hases"/>
    <property type="match status" value="1"/>
</dbReference>
<dbReference type="PANTHER" id="PTHR43485">
    <property type="entry name" value="HYDROGENASE-4 COMPONENT G"/>
    <property type="match status" value="1"/>
</dbReference>
<organism evidence="4 5">
    <name type="scientific">Methanorbis furvi</name>
    <dbReference type="NCBI Taxonomy" id="3028299"/>
    <lineage>
        <taxon>Archaea</taxon>
        <taxon>Methanobacteriati</taxon>
        <taxon>Methanobacteriota</taxon>
        <taxon>Stenosarchaea group</taxon>
        <taxon>Methanomicrobia</taxon>
        <taxon>Methanomicrobiales</taxon>
        <taxon>Methanocorpusculaceae</taxon>
        <taxon>Methanorbis</taxon>
    </lineage>
</organism>
<feature type="binding site" evidence="2">
    <location>
        <position position="66"/>
    </location>
    <ligand>
        <name>Ni(2+)</name>
        <dbReference type="ChEBI" id="CHEBI:49786"/>
    </ligand>
</feature>
<feature type="binding site" evidence="2">
    <location>
        <position position="69"/>
    </location>
    <ligand>
        <name>Fe cation</name>
        <dbReference type="ChEBI" id="CHEBI:24875"/>
    </ligand>
</feature>
<dbReference type="InterPro" id="IPR001501">
    <property type="entry name" value="Ni-dep_hyd_lsu"/>
</dbReference>
<dbReference type="GO" id="GO:0008901">
    <property type="term" value="F:ferredoxin hydrogenase activity"/>
    <property type="evidence" value="ECO:0007669"/>
    <property type="project" value="InterPro"/>
</dbReference>
<dbReference type="SUPFAM" id="SSF56762">
    <property type="entry name" value="HydB/Nqo4-like"/>
    <property type="match status" value="1"/>
</dbReference>
<keyword evidence="5" id="KW-1185">Reference proteome</keyword>
<gene>
    <name evidence="4" type="primary">hycE_3</name>
    <name evidence="4" type="ORF">McpAg1_13450</name>
</gene>
<dbReference type="GO" id="GO:0051287">
    <property type="term" value="F:NAD binding"/>
    <property type="evidence" value="ECO:0007669"/>
    <property type="project" value="InterPro"/>
</dbReference>
<evidence type="ECO:0000256" key="2">
    <source>
        <dbReference type="PIRSR" id="PIRSR601501-1"/>
    </source>
</evidence>
<sequence length="360" mass="39845">MTGKRTIVPFGPQHPVLPEPIHLDLVIEDEHVVEAIPSIGYVHRGLESLVDRREYSDFVYLAERICGICSFTHSSTFCQGVEGLMGIEVPARATYLRTMWGEYSRLHSHLLWLGLFADALGFESLFYNAWKIRESILNELEATTGGRVIQGVCKVGGVRRDVTNEFLSGMDKRLDDIEAEMREMTRVFLSDYTLKKRLVGKGVLKADAAYNLGAVGPVARASGLVEDVRTSGYLAYGDISFKPVTVEGCDGYARCEVRCKELFQSVDIIHQIIAGMPEGDVSVPVKGNPDGEFFSRSEQPRGEVIHYLRGNGTKNLTQFRVRTPTLTNVPSLVAMLAGAELADVPQIVLTIDPCIGCMER</sequence>
<dbReference type="GO" id="GO:0016151">
    <property type="term" value="F:nickel cation binding"/>
    <property type="evidence" value="ECO:0007669"/>
    <property type="project" value="InterPro"/>
</dbReference>
<feature type="domain" description="NADH-quinone oxidoreductase subunit D" evidence="3">
    <location>
        <begin position="120"/>
        <end position="283"/>
    </location>
</feature>
<feature type="domain" description="NADH-quinone oxidoreductase subunit D" evidence="3">
    <location>
        <begin position="288"/>
        <end position="360"/>
    </location>
</feature>